<feature type="region of interest" description="Disordered" evidence="1">
    <location>
        <begin position="81"/>
        <end position="129"/>
    </location>
</feature>
<organism evidence="2 3">
    <name type="scientific">Scylla paramamosain</name>
    <name type="common">Mud crab</name>
    <dbReference type="NCBI Taxonomy" id="85552"/>
    <lineage>
        <taxon>Eukaryota</taxon>
        <taxon>Metazoa</taxon>
        <taxon>Ecdysozoa</taxon>
        <taxon>Arthropoda</taxon>
        <taxon>Crustacea</taxon>
        <taxon>Multicrustacea</taxon>
        <taxon>Malacostraca</taxon>
        <taxon>Eumalacostraca</taxon>
        <taxon>Eucarida</taxon>
        <taxon>Decapoda</taxon>
        <taxon>Pleocyemata</taxon>
        <taxon>Brachyura</taxon>
        <taxon>Eubrachyura</taxon>
        <taxon>Portunoidea</taxon>
        <taxon>Portunidae</taxon>
        <taxon>Portuninae</taxon>
        <taxon>Scylla</taxon>
    </lineage>
</organism>
<accession>A0AAW0TY77</accession>
<dbReference type="Proteomes" id="UP001487740">
    <property type="component" value="Unassembled WGS sequence"/>
</dbReference>
<gene>
    <name evidence="2" type="ORF">O3P69_014641</name>
</gene>
<name>A0AAW0TY77_SCYPA</name>
<sequence length="198" mass="20840">MLSGRVAGGPQRDPSAEAEVRLAGLGGGVGRDVAWAAGHGARLTSPRHSPYTTNHNARHANKVYITLSGSPPLVFPNCTTLASPRHQIPDPPSPAPVTLEPNYPQSDPSHPQLSQSYQPMSHSPPATLTHPQLLSTIHSQSPAILSSGTFTPVSPQPNPQSLMHSSHPESLATLRHSSPPLHLAARGDQGFTGTNSIQ</sequence>
<comment type="caution">
    <text evidence="2">The sequence shown here is derived from an EMBL/GenBank/DDBJ whole genome shotgun (WGS) entry which is preliminary data.</text>
</comment>
<proteinExistence type="predicted"/>
<feature type="compositionally biased region" description="Polar residues" evidence="1">
    <location>
        <begin position="103"/>
        <end position="129"/>
    </location>
</feature>
<dbReference type="EMBL" id="JARAKH010000022">
    <property type="protein sequence ID" value="KAK8392405.1"/>
    <property type="molecule type" value="Genomic_DNA"/>
</dbReference>
<keyword evidence="3" id="KW-1185">Reference proteome</keyword>
<dbReference type="AlphaFoldDB" id="A0AAW0TY77"/>
<evidence type="ECO:0000313" key="2">
    <source>
        <dbReference type="EMBL" id="KAK8392405.1"/>
    </source>
</evidence>
<feature type="compositionally biased region" description="Polar residues" evidence="1">
    <location>
        <begin position="144"/>
        <end position="164"/>
    </location>
</feature>
<reference evidence="2 3" key="1">
    <citation type="submission" date="2023-03" db="EMBL/GenBank/DDBJ databases">
        <title>High-quality genome of Scylla paramamosain provides insights in environmental adaptation.</title>
        <authorList>
            <person name="Zhang L."/>
        </authorList>
    </citation>
    <scope>NUCLEOTIDE SEQUENCE [LARGE SCALE GENOMIC DNA]</scope>
    <source>
        <strain evidence="2">LZ_2023a</strain>
        <tissue evidence="2">Muscle</tissue>
    </source>
</reference>
<evidence type="ECO:0000313" key="3">
    <source>
        <dbReference type="Proteomes" id="UP001487740"/>
    </source>
</evidence>
<evidence type="ECO:0000256" key="1">
    <source>
        <dbReference type="SAM" id="MobiDB-lite"/>
    </source>
</evidence>
<protein>
    <submittedName>
        <fullName evidence="2">Uncharacterized protein</fullName>
    </submittedName>
</protein>
<feature type="region of interest" description="Disordered" evidence="1">
    <location>
        <begin position="144"/>
        <end position="198"/>
    </location>
</feature>